<keyword evidence="2" id="KW-1133">Transmembrane helix</keyword>
<accession>A0ABD0XYQ6</accession>
<dbReference type="InterPro" id="IPR013783">
    <property type="entry name" value="Ig-like_fold"/>
</dbReference>
<dbReference type="PANTHER" id="PTHR44969">
    <property type="entry name" value="CELL SURFACE A33 ANTIGEN"/>
    <property type="match status" value="1"/>
</dbReference>
<dbReference type="PROSITE" id="PS50835">
    <property type="entry name" value="IG_LIKE"/>
    <property type="match status" value="2"/>
</dbReference>
<dbReference type="Pfam" id="PF07686">
    <property type="entry name" value="V-set"/>
    <property type="match status" value="1"/>
</dbReference>
<evidence type="ECO:0000256" key="1">
    <source>
        <dbReference type="SAM" id="MobiDB-lite"/>
    </source>
</evidence>
<reference evidence="5 6" key="1">
    <citation type="submission" date="2024-06" db="EMBL/GenBank/DDBJ databases">
        <authorList>
            <person name="Pan Q."/>
            <person name="Wen M."/>
            <person name="Jouanno E."/>
            <person name="Zahm M."/>
            <person name="Klopp C."/>
            <person name="Cabau C."/>
            <person name="Louis A."/>
            <person name="Berthelot C."/>
            <person name="Parey E."/>
            <person name="Roest Crollius H."/>
            <person name="Montfort J."/>
            <person name="Robinson-Rechavi M."/>
            <person name="Bouchez O."/>
            <person name="Lampietro C."/>
            <person name="Lopez Roques C."/>
            <person name="Donnadieu C."/>
            <person name="Postlethwait J."/>
            <person name="Bobe J."/>
            <person name="Verreycken H."/>
            <person name="Guiguen Y."/>
        </authorList>
    </citation>
    <scope>NUCLEOTIDE SEQUENCE [LARGE SCALE GENOMIC DNA]</scope>
    <source>
        <strain evidence="5">Up_M1</strain>
        <tissue evidence="5">Testis</tissue>
    </source>
</reference>
<dbReference type="Proteomes" id="UP001557470">
    <property type="component" value="Unassembled WGS sequence"/>
</dbReference>
<feature type="transmembrane region" description="Helical" evidence="2">
    <location>
        <begin position="254"/>
        <end position="275"/>
    </location>
</feature>
<dbReference type="SUPFAM" id="SSF48726">
    <property type="entry name" value="Immunoglobulin"/>
    <property type="match status" value="2"/>
</dbReference>
<keyword evidence="3" id="KW-0732">Signal</keyword>
<proteinExistence type="predicted"/>
<dbReference type="InterPro" id="IPR036179">
    <property type="entry name" value="Ig-like_dom_sf"/>
</dbReference>
<evidence type="ECO:0000256" key="2">
    <source>
        <dbReference type="SAM" id="Phobius"/>
    </source>
</evidence>
<dbReference type="Pfam" id="PF13927">
    <property type="entry name" value="Ig_3"/>
    <property type="match status" value="1"/>
</dbReference>
<dbReference type="InterPro" id="IPR042474">
    <property type="entry name" value="A33"/>
</dbReference>
<feature type="region of interest" description="Disordered" evidence="1">
    <location>
        <begin position="296"/>
        <end position="433"/>
    </location>
</feature>
<sequence>MASQKGIISVVLLCLVIATADALNVDIPQPLYEFARGDNITIPCNFKIDISNPKSITINWKHQSTPGLPEVAVLSYYFIPGTVTTTENDDNLDVDDAYSGRAFLDHDITNGKANLKLNSINLQDNQVFECQVQIPKDQKGKTADTTQLVVLVAPSVPVIKVVGTSEYGQNINLTCQSAEGSPTPTYKWQSYDVQNTPRAPLPKTIENNGVLSLFNITKDFSGYYICTATNKIRSASYNMTLVVLPPSMNIASTAGIIGAVVAAILVLIIIIYCCCCRKKKEEPEYEMAAERGEVHEKEAIENSEERRTRSMPDNDERPQKIVNHEQYQERSKIDLDHRSEYDDRRGDYDDRRSDYDDRRDHRDDRRDNYDRYGDRREHYDSDRGYDERSERGRYSDRYDEPYDDHERPPSVPANKPTKPAKNLKPSRPMDYDD</sequence>
<dbReference type="PANTHER" id="PTHR44969:SF1">
    <property type="entry name" value="CELL SURFACE A33 ANTIGEN"/>
    <property type="match status" value="1"/>
</dbReference>
<protein>
    <recommendedName>
        <fullName evidence="4">Ig-like domain-containing protein</fullName>
    </recommendedName>
</protein>
<organism evidence="5 6">
    <name type="scientific">Umbra pygmaea</name>
    <name type="common">Eastern mudminnow</name>
    <dbReference type="NCBI Taxonomy" id="75934"/>
    <lineage>
        <taxon>Eukaryota</taxon>
        <taxon>Metazoa</taxon>
        <taxon>Chordata</taxon>
        <taxon>Craniata</taxon>
        <taxon>Vertebrata</taxon>
        <taxon>Euteleostomi</taxon>
        <taxon>Actinopterygii</taxon>
        <taxon>Neopterygii</taxon>
        <taxon>Teleostei</taxon>
        <taxon>Protacanthopterygii</taxon>
        <taxon>Esociformes</taxon>
        <taxon>Umbridae</taxon>
        <taxon>Umbra</taxon>
    </lineage>
</organism>
<dbReference type="InterPro" id="IPR003599">
    <property type="entry name" value="Ig_sub"/>
</dbReference>
<dbReference type="CDD" id="cd00096">
    <property type="entry name" value="Ig"/>
    <property type="match status" value="1"/>
</dbReference>
<dbReference type="InterPro" id="IPR003598">
    <property type="entry name" value="Ig_sub2"/>
</dbReference>
<feature type="domain" description="Ig-like" evidence="4">
    <location>
        <begin position="154"/>
        <end position="242"/>
    </location>
</feature>
<feature type="compositionally biased region" description="Basic and acidic residues" evidence="1">
    <location>
        <begin position="296"/>
        <end position="408"/>
    </location>
</feature>
<keyword evidence="2" id="KW-0472">Membrane</keyword>
<dbReference type="SMART" id="SM00409">
    <property type="entry name" value="IG"/>
    <property type="match status" value="2"/>
</dbReference>
<keyword evidence="2" id="KW-0812">Transmembrane</keyword>
<comment type="caution">
    <text evidence="5">The sequence shown here is derived from an EMBL/GenBank/DDBJ whole genome shotgun (WGS) entry which is preliminary data.</text>
</comment>
<evidence type="ECO:0000256" key="3">
    <source>
        <dbReference type="SAM" id="SignalP"/>
    </source>
</evidence>
<evidence type="ECO:0000259" key="4">
    <source>
        <dbReference type="PROSITE" id="PS50835"/>
    </source>
</evidence>
<dbReference type="EMBL" id="JAGEUA010000001">
    <property type="protein sequence ID" value="KAL1021770.1"/>
    <property type="molecule type" value="Genomic_DNA"/>
</dbReference>
<dbReference type="InterPro" id="IPR013106">
    <property type="entry name" value="Ig_V-set"/>
</dbReference>
<feature type="signal peptide" evidence="3">
    <location>
        <begin position="1"/>
        <end position="22"/>
    </location>
</feature>
<gene>
    <name evidence="5" type="ORF">UPYG_G00017740</name>
</gene>
<evidence type="ECO:0000313" key="5">
    <source>
        <dbReference type="EMBL" id="KAL1021770.1"/>
    </source>
</evidence>
<dbReference type="Gene3D" id="2.60.40.10">
    <property type="entry name" value="Immunoglobulins"/>
    <property type="match status" value="2"/>
</dbReference>
<feature type="domain" description="Ig-like" evidence="4">
    <location>
        <begin position="37"/>
        <end position="146"/>
    </location>
</feature>
<name>A0ABD0XYQ6_UMBPY</name>
<keyword evidence="6" id="KW-1185">Reference proteome</keyword>
<feature type="chain" id="PRO_5044841753" description="Ig-like domain-containing protein" evidence="3">
    <location>
        <begin position="23"/>
        <end position="433"/>
    </location>
</feature>
<dbReference type="InterPro" id="IPR007110">
    <property type="entry name" value="Ig-like_dom"/>
</dbReference>
<dbReference type="AlphaFoldDB" id="A0ABD0XYQ6"/>
<dbReference type="SMART" id="SM00408">
    <property type="entry name" value="IGc2"/>
    <property type="match status" value="1"/>
</dbReference>
<evidence type="ECO:0000313" key="6">
    <source>
        <dbReference type="Proteomes" id="UP001557470"/>
    </source>
</evidence>